<dbReference type="InterPro" id="IPR023606">
    <property type="entry name" value="CoA-Trfase_III_dom_1_sf"/>
</dbReference>
<dbReference type="PANTHER" id="PTHR48207">
    <property type="entry name" value="SUCCINATE--HYDROXYMETHYLGLUTARATE COA-TRANSFERASE"/>
    <property type="match status" value="1"/>
</dbReference>
<dbReference type="EMBL" id="QHHQ01000006">
    <property type="protein sequence ID" value="RAH98940.1"/>
    <property type="molecule type" value="Genomic_DNA"/>
</dbReference>
<dbReference type="Gene3D" id="3.40.50.10540">
    <property type="entry name" value="Crotonobetainyl-coa:carnitine coa-transferase, domain 1"/>
    <property type="match status" value="1"/>
</dbReference>
<organism evidence="2 3">
    <name type="scientific">Acuticoccus sediminis</name>
    <dbReference type="NCBI Taxonomy" id="2184697"/>
    <lineage>
        <taxon>Bacteria</taxon>
        <taxon>Pseudomonadati</taxon>
        <taxon>Pseudomonadota</taxon>
        <taxon>Alphaproteobacteria</taxon>
        <taxon>Hyphomicrobiales</taxon>
        <taxon>Amorphaceae</taxon>
        <taxon>Acuticoccus</taxon>
    </lineage>
</organism>
<dbReference type="InterPro" id="IPR003673">
    <property type="entry name" value="CoA-Trfase_fam_III"/>
</dbReference>
<name>A0A8B2NPU3_9HYPH</name>
<dbReference type="GO" id="GO:0008410">
    <property type="term" value="F:CoA-transferase activity"/>
    <property type="evidence" value="ECO:0007669"/>
    <property type="project" value="TreeGrafter"/>
</dbReference>
<dbReference type="InterPro" id="IPR044855">
    <property type="entry name" value="CoA-Trfase_III_dom3_sf"/>
</dbReference>
<evidence type="ECO:0008006" key="4">
    <source>
        <dbReference type="Google" id="ProtNLM"/>
    </source>
</evidence>
<dbReference type="AlphaFoldDB" id="A0A8B2NPU3"/>
<protein>
    <recommendedName>
        <fullName evidence="4">Crotonobetainyl-CoA:carnitine CoA-transferase CaiB</fullName>
    </recommendedName>
</protein>
<keyword evidence="3" id="KW-1185">Reference proteome</keyword>
<dbReference type="OrthoDB" id="7208981at2"/>
<comment type="caution">
    <text evidence="2">The sequence shown here is derived from an EMBL/GenBank/DDBJ whole genome shotgun (WGS) entry which is preliminary data.</text>
</comment>
<reference evidence="2 3" key="1">
    <citation type="submission" date="2018-05" db="EMBL/GenBank/DDBJ databases">
        <title>Acuticoccus sediminis sp. nov., isolated from deep-sea sediment of Indian Ocean.</title>
        <authorList>
            <person name="Liu X."/>
            <person name="Lai Q."/>
            <person name="Du Y."/>
            <person name="Sun F."/>
            <person name="Zhang X."/>
            <person name="Wang S."/>
            <person name="Shao Z."/>
        </authorList>
    </citation>
    <scope>NUCLEOTIDE SEQUENCE [LARGE SCALE GENOMIC DNA]</scope>
    <source>
        <strain evidence="2 3">PTG4-2</strain>
    </source>
</reference>
<proteinExistence type="predicted"/>
<dbReference type="Proteomes" id="UP000249590">
    <property type="component" value="Unassembled WGS sequence"/>
</dbReference>
<gene>
    <name evidence="2" type="ORF">DLJ53_25250</name>
</gene>
<dbReference type="Pfam" id="PF02515">
    <property type="entry name" value="CoA_transf_3"/>
    <property type="match status" value="1"/>
</dbReference>
<evidence type="ECO:0000313" key="2">
    <source>
        <dbReference type="EMBL" id="RAH98940.1"/>
    </source>
</evidence>
<dbReference type="SUPFAM" id="SSF89796">
    <property type="entry name" value="CoA-transferase family III (CaiB/BaiF)"/>
    <property type="match status" value="1"/>
</dbReference>
<sequence length="398" mass="43330">MNAPKNAPVNVPDTAPLRGTRVVELSTMITAPLAGMMLADMGADVIKVERPDGGDPFRSFRGGAYSPHFCAYNRNKRSVALDLRSDEGRKVLRALLQDADVLLDNFRPGVLDRLGFSDTALTELNPRLVRCNISGFGRSGPYAQRPAYDAVAQAIAGMSSLFVDPEAPALSGPTISDNVTGLYAAYGILAALFERERSGVGRRVDVNMLEATAAFMPDPFHYYGQMGLVSDPYLRVRTSQSYAFRCSDGRLLNVHMSSQEKFWTGFLSAIERPELATDPRFATREGRIENYFALAEAAQTSFSTRTRAEWAARLAEADVPFASVNSVPEALADPQAEHLGTFMELEHPTEGTVRTVRNPVWIDGTRDGQPRTAPPTLGEHTEEILAEIAERTGSGAAA</sequence>
<dbReference type="InterPro" id="IPR050483">
    <property type="entry name" value="CoA-transferase_III_domain"/>
</dbReference>
<keyword evidence="1" id="KW-0808">Transferase</keyword>
<evidence type="ECO:0000313" key="3">
    <source>
        <dbReference type="Proteomes" id="UP000249590"/>
    </source>
</evidence>
<dbReference type="Gene3D" id="3.30.1540.10">
    <property type="entry name" value="formyl-coa transferase, domain 3"/>
    <property type="match status" value="1"/>
</dbReference>
<dbReference type="RefSeq" id="WP_111350437.1">
    <property type="nucleotide sequence ID" value="NZ_QHHQ01000006.1"/>
</dbReference>
<accession>A0A8B2NPU3</accession>
<evidence type="ECO:0000256" key="1">
    <source>
        <dbReference type="ARBA" id="ARBA00022679"/>
    </source>
</evidence>
<dbReference type="PANTHER" id="PTHR48207:SF3">
    <property type="entry name" value="SUCCINATE--HYDROXYMETHYLGLUTARATE COA-TRANSFERASE"/>
    <property type="match status" value="1"/>
</dbReference>